<sequence>MGGMIDTADMTSLGWCADFPPVWADLMWGLDDVESSTASDRKVMVSAGIRICEKCPVRVECLADAIVRREQVGIRGGLPLRARRRLRSMAVIGGVDMSGDESKALHGLTRWLKTHQELIEAARDAETADRQAKRRRQLGRERSAAGRVGRGGFRRTASPGPDQGVLDL</sequence>
<dbReference type="Pfam" id="PF02467">
    <property type="entry name" value="Whib"/>
    <property type="match status" value="1"/>
</dbReference>
<dbReference type="KEGG" id="bgx:ESN35_05875"/>
<proteinExistence type="predicted"/>
<reference evidence="3 4" key="1">
    <citation type="submission" date="2019-01" db="EMBL/GenBank/DDBJ databases">
        <title>Complete genome sequence of Bifidobacterium gallinarum CACC 514.</title>
        <authorList>
            <person name="Jung M."/>
        </authorList>
    </citation>
    <scope>NUCLEOTIDE SEQUENCE [LARGE SCALE GENOMIC DNA]</scope>
    <source>
        <strain evidence="3 4">CACC 514</strain>
    </source>
</reference>
<accession>A0A4V0YB46</accession>
<feature type="domain" description="4Fe-4S Wbl-type" evidence="2">
    <location>
        <begin position="15"/>
        <end position="85"/>
    </location>
</feature>
<evidence type="ECO:0000313" key="3">
    <source>
        <dbReference type="EMBL" id="QAY32982.1"/>
    </source>
</evidence>
<organism evidence="3 4">
    <name type="scientific">Bifidobacterium pullorum subsp. gallinarum</name>
    <dbReference type="NCBI Taxonomy" id="78344"/>
    <lineage>
        <taxon>Bacteria</taxon>
        <taxon>Bacillati</taxon>
        <taxon>Actinomycetota</taxon>
        <taxon>Actinomycetes</taxon>
        <taxon>Bifidobacteriales</taxon>
        <taxon>Bifidobacteriaceae</taxon>
        <taxon>Bifidobacterium</taxon>
    </lineage>
</organism>
<dbReference type="AlphaFoldDB" id="A0A4V0YB46"/>
<dbReference type="EMBL" id="CP035464">
    <property type="protein sequence ID" value="QAY32982.1"/>
    <property type="molecule type" value="Genomic_DNA"/>
</dbReference>
<dbReference type="RefSeq" id="WP_129237405.1">
    <property type="nucleotide sequence ID" value="NZ_CP035464.1"/>
</dbReference>
<dbReference type="Proteomes" id="UP000293589">
    <property type="component" value="Chromosome"/>
</dbReference>
<gene>
    <name evidence="3" type="ORF">ESN35_05875</name>
</gene>
<evidence type="ECO:0000313" key="4">
    <source>
        <dbReference type="Proteomes" id="UP000293589"/>
    </source>
</evidence>
<evidence type="ECO:0000256" key="1">
    <source>
        <dbReference type="SAM" id="MobiDB-lite"/>
    </source>
</evidence>
<feature type="region of interest" description="Disordered" evidence="1">
    <location>
        <begin position="123"/>
        <end position="168"/>
    </location>
</feature>
<name>A0A4V0YB46_9BIFI</name>
<dbReference type="PROSITE" id="PS51674">
    <property type="entry name" value="4FE4S_WBL"/>
    <property type="match status" value="1"/>
</dbReference>
<evidence type="ECO:0000259" key="2">
    <source>
        <dbReference type="PROSITE" id="PS51674"/>
    </source>
</evidence>
<protein>
    <submittedName>
        <fullName evidence="3">WhiB family transcriptional regulator</fullName>
    </submittedName>
</protein>
<dbReference type="InterPro" id="IPR034768">
    <property type="entry name" value="4FE4S_WBL"/>
</dbReference>